<dbReference type="OrthoDB" id="515366at2759"/>
<dbReference type="SUPFAM" id="SSF49764">
    <property type="entry name" value="HSP20-like chaperones"/>
    <property type="match status" value="1"/>
</dbReference>
<reference evidence="4 5" key="1">
    <citation type="submission" date="2017-06" db="EMBL/GenBank/DDBJ databases">
        <title>A platform for efficient transgenesis in Macrostomum lignano, a flatworm model organism for stem cell research.</title>
        <authorList>
            <person name="Berezikov E."/>
        </authorList>
    </citation>
    <scope>NUCLEOTIDE SEQUENCE [LARGE SCALE GENOMIC DNA]</scope>
    <source>
        <strain evidence="4">DV1</strain>
        <tissue evidence="4">Whole organism</tissue>
    </source>
</reference>
<dbReference type="InterPro" id="IPR007052">
    <property type="entry name" value="CS_dom"/>
</dbReference>
<dbReference type="Proteomes" id="UP000215902">
    <property type="component" value="Unassembled WGS sequence"/>
</dbReference>
<feature type="compositionally biased region" description="Low complexity" evidence="2">
    <location>
        <begin position="84"/>
        <end position="108"/>
    </location>
</feature>
<evidence type="ECO:0000313" key="5">
    <source>
        <dbReference type="Proteomes" id="UP000215902"/>
    </source>
</evidence>
<evidence type="ECO:0000313" key="4">
    <source>
        <dbReference type="EMBL" id="PAA69574.1"/>
    </source>
</evidence>
<evidence type="ECO:0000256" key="2">
    <source>
        <dbReference type="SAM" id="MobiDB-lite"/>
    </source>
</evidence>
<feature type="domain" description="CS" evidence="3">
    <location>
        <begin position="149"/>
        <end position="246"/>
    </location>
</feature>
<gene>
    <name evidence="4" type="ORF">BOX15_Mlig000667g5</name>
</gene>
<sequence length="337" mass="37965">MSSAADRQEQYDSLYLSILQREGTLPAFFDSLFSFLMRRTDYYYQLTENGPRDRGFPPGAAFDMVKQSFKKHEALFKRAHEAKQQQQQQQQPQQPIPKSSSASAASQSTVSKKPEQPPDEKKPTASSTVINKATGELAYSADPECYNGAARDGYSWSQSITELDIRVNVDRSLASKGSDVRVNVGRKSLRVDCRSGGGARDFSTVLDRQLSHEVRAEEAVWSLVPSDGVVQISLEKVQERWWDCCFTGEEKINTREIDCSRPMSDLDEEAQAKIDQMMFDQRQKQMGLPTSEEAKTLDLLRKAWDAEGSPFKGTPFDPSVISNQMPADLLKQQQQQQ</sequence>
<protein>
    <recommendedName>
        <fullName evidence="3">CS domain-containing protein</fullName>
    </recommendedName>
</protein>
<dbReference type="GO" id="GO:0005737">
    <property type="term" value="C:cytoplasm"/>
    <property type="evidence" value="ECO:0007669"/>
    <property type="project" value="TreeGrafter"/>
</dbReference>
<dbReference type="PANTHER" id="PTHR12356">
    <property type="entry name" value="NUCLEAR MOVEMENT PROTEIN NUDC"/>
    <property type="match status" value="1"/>
</dbReference>
<dbReference type="Pfam" id="PF14050">
    <property type="entry name" value="Nudc_N"/>
    <property type="match status" value="1"/>
</dbReference>
<dbReference type="STRING" id="282301.A0A267F8N3"/>
<dbReference type="EMBL" id="NIVC01001310">
    <property type="protein sequence ID" value="PAA69574.1"/>
    <property type="molecule type" value="Genomic_DNA"/>
</dbReference>
<feature type="region of interest" description="Disordered" evidence="2">
    <location>
        <begin position="308"/>
        <end position="337"/>
    </location>
</feature>
<evidence type="ECO:0000259" key="3">
    <source>
        <dbReference type="PROSITE" id="PS51203"/>
    </source>
</evidence>
<dbReference type="GO" id="GO:0051082">
    <property type="term" value="F:unfolded protein binding"/>
    <property type="evidence" value="ECO:0007669"/>
    <property type="project" value="TreeGrafter"/>
</dbReference>
<dbReference type="GO" id="GO:0006457">
    <property type="term" value="P:protein folding"/>
    <property type="evidence" value="ECO:0007669"/>
    <property type="project" value="TreeGrafter"/>
</dbReference>
<feature type="region of interest" description="Disordered" evidence="2">
    <location>
        <begin position="78"/>
        <end position="129"/>
    </location>
</feature>
<dbReference type="InterPro" id="IPR008978">
    <property type="entry name" value="HSP20-like_chaperone"/>
</dbReference>
<feature type="compositionally biased region" description="Basic and acidic residues" evidence="2">
    <location>
        <begin position="112"/>
        <end position="123"/>
    </location>
</feature>
<keyword evidence="1" id="KW-0597">Phosphoprotein</keyword>
<comment type="caution">
    <text evidence="4">The sequence shown here is derived from an EMBL/GenBank/DDBJ whole genome shotgun (WGS) entry which is preliminary data.</text>
</comment>
<dbReference type="PROSITE" id="PS51203">
    <property type="entry name" value="CS"/>
    <property type="match status" value="1"/>
</dbReference>
<organism evidence="4 5">
    <name type="scientific">Macrostomum lignano</name>
    <dbReference type="NCBI Taxonomy" id="282301"/>
    <lineage>
        <taxon>Eukaryota</taxon>
        <taxon>Metazoa</taxon>
        <taxon>Spiralia</taxon>
        <taxon>Lophotrochozoa</taxon>
        <taxon>Platyhelminthes</taxon>
        <taxon>Rhabditophora</taxon>
        <taxon>Macrostomorpha</taxon>
        <taxon>Macrostomida</taxon>
        <taxon>Macrostomidae</taxon>
        <taxon>Macrostomum</taxon>
    </lineage>
</organism>
<dbReference type="Gene3D" id="2.60.40.790">
    <property type="match status" value="1"/>
</dbReference>
<keyword evidence="5" id="KW-1185">Reference proteome</keyword>
<dbReference type="InterPro" id="IPR025934">
    <property type="entry name" value="NudC_N_dom"/>
</dbReference>
<accession>A0A267F8N3</accession>
<name>A0A267F8N3_9PLAT</name>
<proteinExistence type="predicted"/>
<evidence type="ECO:0000256" key="1">
    <source>
        <dbReference type="ARBA" id="ARBA00022553"/>
    </source>
</evidence>
<dbReference type="AlphaFoldDB" id="A0A267F8N3"/>
<dbReference type="Pfam" id="PF04969">
    <property type="entry name" value="CS"/>
    <property type="match status" value="1"/>
</dbReference>
<dbReference type="PANTHER" id="PTHR12356:SF19">
    <property type="entry name" value="NUDC DOMAIN-CONTAINING PROTEIN 3"/>
    <property type="match status" value="1"/>
</dbReference>
<dbReference type="InterPro" id="IPR037898">
    <property type="entry name" value="NudC_fam"/>
</dbReference>